<feature type="region of interest" description="Phosphopantothenoylcysteine decarboxylase" evidence="3">
    <location>
        <begin position="1"/>
        <end position="189"/>
    </location>
</feature>
<comment type="catalytic activity">
    <reaction evidence="3 4">
        <text>N-[(R)-4-phosphopantothenoyl]-L-cysteine + H(+) = (R)-4'-phosphopantetheine + CO2</text>
        <dbReference type="Rhea" id="RHEA:16793"/>
        <dbReference type="ChEBI" id="CHEBI:15378"/>
        <dbReference type="ChEBI" id="CHEBI:16526"/>
        <dbReference type="ChEBI" id="CHEBI:59458"/>
        <dbReference type="ChEBI" id="CHEBI:61723"/>
        <dbReference type="EC" id="4.1.1.36"/>
    </reaction>
</comment>
<evidence type="ECO:0000313" key="7">
    <source>
        <dbReference type="EMBL" id="QDR80681.1"/>
    </source>
</evidence>
<keyword evidence="3 4" id="KW-0436">Ligase</keyword>
<dbReference type="GO" id="GO:0004633">
    <property type="term" value="F:phosphopantothenoylcysteine decarboxylase activity"/>
    <property type="evidence" value="ECO:0007669"/>
    <property type="project" value="UniProtKB-UniRule"/>
</dbReference>
<evidence type="ECO:0000256" key="3">
    <source>
        <dbReference type="HAMAP-Rule" id="MF_02225"/>
    </source>
</evidence>
<comment type="cofactor">
    <cofactor evidence="3">
        <name>Mg(2+)</name>
        <dbReference type="ChEBI" id="CHEBI:18420"/>
    </cofactor>
</comment>
<dbReference type="SUPFAM" id="SSF102645">
    <property type="entry name" value="CoaB-like"/>
    <property type="match status" value="1"/>
</dbReference>
<feature type="region of interest" description="Phosphopantothenate--cysteine ligase" evidence="3">
    <location>
        <begin position="190"/>
        <end position="400"/>
    </location>
</feature>
<dbReference type="OrthoDB" id="9802554at2"/>
<keyword evidence="8" id="KW-1185">Reference proteome</keyword>
<proteinExistence type="inferred from homology"/>
<comment type="pathway">
    <text evidence="3 4">Cofactor biosynthesis; coenzyme A biosynthesis; CoA from (R)-pantothenate: step 3/5.</text>
</comment>
<feature type="binding site" evidence="3">
    <location>
        <position position="278"/>
    </location>
    <ligand>
        <name>CTP</name>
        <dbReference type="ChEBI" id="CHEBI:37563"/>
    </ligand>
</feature>
<dbReference type="Gene3D" id="3.40.50.1950">
    <property type="entry name" value="Flavin prenyltransferase-like"/>
    <property type="match status" value="1"/>
</dbReference>
<evidence type="ECO:0000313" key="8">
    <source>
        <dbReference type="Proteomes" id="UP000320776"/>
    </source>
</evidence>
<dbReference type="Pfam" id="PF04127">
    <property type="entry name" value="DFP"/>
    <property type="match status" value="1"/>
</dbReference>
<sequence>MSSGQTIVIGVTGGIAAYKTVDVVSRLKKAGCNVYVIMTKAATAFVTPLTFREISGNPVITDMWEEPKTWNVQHIALASRADLFLVAPATANTIGKIANGIADDMLTTTVMATTAPVMLAPAMNTNMFLNPVTQQNLAKLKSLGYHIMEPASGMLACGIEGPGRLPEPAAIVENLLSILHPRRELAGKRLLVTAAGTREPIDPVRYLGNRSSGKMGYALAQAAAARGAEVILISGPSGLPVPPGITIKRVETAAEMHNAVLADFDAVDIVIKAAAVADYRPELAAEQKIKKTGDTLTLSLVKNPDILYDLGQRKKRQLLIGFAAETEGLIEHAQEKLRKKNLDMIVANDVTLPGAGFNLDTNIVKLVHRNGMVEALPLQSKQQVAEIILDKICAMLTNST</sequence>
<keyword evidence="3 4" id="KW-0288">FMN</keyword>
<dbReference type="AlphaFoldDB" id="A0A517DTL2"/>
<feature type="binding site" evidence="3">
    <location>
        <position position="340"/>
    </location>
    <ligand>
        <name>CTP</name>
        <dbReference type="ChEBI" id="CHEBI:37563"/>
    </ligand>
</feature>
<comment type="cofactor">
    <cofactor evidence="3">
        <name>FMN</name>
        <dbReference type="ChEBI" id="CHEBI:58210"/>
    </cofactor>
    <text evidence="3">Binds 1 FMN per subunit.</text>
</comment>
<dbReference type="InterPro" id="IPR007085">
    <property type="entry name" value="DNA/pantothenate-metab_flavo_C"/>
</dbReference>
<evidence type="ECO:0000259" key="6">
    <source>
        <dbReference type="Pfam" id="PF04127"/>
    </source>
</evidence>
<dbReference type="RefSeq" id="WP_144350267.1">
    <property type="nucleotide sequence ID" value="NZ_CP036259.1"/>
</dbReference>
<dbReference type="InterPro" id="IPR003382">
    <property type="entry name" value="Flavoprotein"/>
</dbReference>
<evidence type="ECO:0000256" key="2">
    <source>
        <dbReference type="ARBA" id="ARBA00023239"/>
    </source>
</evidence>
<dbReference type="UniPathway" id="UPA00241">
    <property type="reaction ID" value="UER00353"/>
</dbReference>
<feature type="domain" description="DNA/pantothenate metabolism flavoprotein C-terminal" evidence="6">
    <location>
        <begin position="185"/>
        <end position="394"/>
    </location>
</feature>
<dbReference type="Proteomes" id="UP000320776">
    <property type="component" value="Chromosome"/>
</dbReference>
<dbReference type="GO" id="GO:0004632">
    <property type="term" value="F:phosphopantothenate--cysteine ligase activity"/>
    <property type="evidence" value="ECO:0007669"/>
    <property type="project" value="UniProtKB-UniRule"/>
</dbReference>
<dbReference type="InterPro" id="IPR005252">
    <property type="entry name" value="CoaBC"/>
</dbReference>
<dbReference type="SUPFAM" id="SSF52507">
    <property type="entry name" value="Homo-oligomeric flavin-containing Cys decarboxylases, HFCD"/>
    <property type="match status" value="1"/>
</dbReference>
<feature type="binding site" evidence="3">
    <location>
        <begin position="304"/>
        <end position="307"/>
    </location>
    <ligand>
        <name>CTP</name>
        <dbReference type="ChEBI" id="CHEBI:37563"/>
    </ligand>
</feature>
<keyword evidence="3" id="KW-0511">Multifunctional enzyme</keyword>
<feature type="binding site" evidence="3">
    <location>
        <position position="336"/>
    </location>
    <ligand>
        <name>CTP</name>
        <dbReference type="ChEBI" id="CHEBI:37563"/>
    </ligand>
</feature>
<gene>
    <name evidence="3 7" type="primary">coaBC</name>
    <name evidence="7" type="ORF">SPTER_20120</name>
</gene>
<dbReference type="HAMAP" id="MF_02225">
    <property type="entry name" value="CoaBC"/>
    <property type="match status" value="1"/>
</dbReference>
<dbReference type="KEGG" id="sted:SPTER_20120"/>
<keyword evidence="3" id="KW-0460">Magnesium</keyword>
<dbReference type="NCBIfam" id="TIGR00521">
    <property type="entry name" value="coaBC_dfp"/>
    <property type="match status" value="1"/>
</dbReference>
<accession>A0A517DTL2</accession>
<dbReference type="Gene3D" id="3.40.50.10300">
    <property type="entry name" value="CoaB-like"/>
    <property type="match status" value="1"/>
</dbReference>
<dbReference type="GO" id="GO:0046872">
    <property type="term" value="F:metal ion binding"/>
    <property type="evidence" value="ECO:0007669"/>
    <property type="project" value="UniProtKB-KW"/>
</dbReference>
<dbReference type="GO" id="GO:0010181">
    <property type="term" value="F:FMN binding"/>
    <property type="evidence" value="ECO:0007669"/>
    <property type="project" value="UniProtKB-UniRule"/>
</dbReference>
<evidence type="ECO:0000256" key="1">
    <source>
        <dbReference type="ARBA" id="ARBA00022793"/>
    </source>
</evidence>
<keyword evidence="1 3" id="KW-0210">Decarboxylase</keyword>
<dbReference type="GO" id="GO:0015937">
    <property type="term" value="P:coenzyme A biosynthetic process"/>
    <property type="evidence" value="ECO:0007669"/>
    <property type="project" value="UniProtKB-UniRule"/>
</dbReference>
<name>A0A517DTL2_9FIRM</name>
<keyword evidence="3 4" id="KW-0285">Flavoprotein</keyword>
<feature type="active site" description="Proton donor" evidence="3">
    <location>
        <position position="157"/>
    </location>
</feature>
<dbReference type="PANTHER" id="PTHR14359:SF6">
    <property type="entry name" value="PHOSPHOPANTOTHENOYLCYSTEINE DECARBOXYLASE"/>
    <property type="match status" value="1"/>
</dbReference>
<dbReference type="GO" id="GO:0071513">
    <property type="term" value="C:phosphopantothenoylcysteine decarboxylase complex"/>
    <property type="evidence" value="ECO:0007669"/>
    <property type="project" value="TreeGrafter"/>
</dbReference>
<evidence type="ECO:0000256" key="4">
    <source>
        <dbReference type="RuleBase" id="RU364078"/>
    </source>
</evidence>
<dbReference type="EC" id="4.1.1.36" evidence="3"/>
<keyword evidence="3" id="KW-0479">Metal-binding</keyword>
<comment type="catalytic activity">
    <reaction evidence="3 4">
        <text>(R)-4'-phosphopantothenate + L-cysteine + CTP = N-[(R)-4-phosphopantothenoyl]-L-cysteine + CMP + diphosphate + H(+)</text>
        <dbReference type="Rhea" id="RHEA:19397"/>
        <dbReference type="ChEBI" id="CHEBI:10986"/>
        <dbReference type="ChEBI" id="CHEBI:15378"/>
        <dbReference type="ChEBI" id="CHEBI:33019"/>
        <dbReference type="ChEBI" id="CHEBI:35235"/>
        <dbReference type="ChEBI" id="CHEBI:37563"/>
        <dbReference type="ChEBI" id="CHEBI:59458"/>
        <dbReference type="ChEBI" id="CHEBI:60377"/>
        <dbReference type="EC" id="6.3.2.5"/>
    </reaction>
</comment>
<dbReference type="Pfam" id="PF02441">
    <property type="entry name" value="Flavoprotein"/>
    <property type="match status" value="1"/>
</dbReference>
<comment type="similarity">
    <text evidence="3 4">In the C-terminal section; belongs to the PPC synthetase family.</text>
</comment>
<dbReference type="InterPro" id="IPR035929">
    <property type="entry name" value="CoaB-like_sf"/>
</dbReference>
<comment type="pathway">
    <text evidence="3 4">Cofactor biosynthesis; coenzyme A biosynthesis; CoA from (R)-pantothenate: step 2/5.</text>
</comment>
<dbReference type="EC" id="6.3.2.5" evidence="3"/>
<keyword evidence="2 3" id="KW-0456">Lyase</keyword>
<organism evidence="7 8">
    <name type="scientific">Sporomusa termitida</name>
    <dbReference type="NCBI Taxonomy" id="2377"/>
    <lineage>
        <taxon>Bacteria</taxon>
        <taxon>Bacillati</taxon>
        <taxon>Bacillota</taxon>
        <taxon>Negativicutes</taxon>
        <taxon>Selenomonadales</taxon>
        <taxon>Sporomusaceae</taxon>
        <taxon>Sporomusa</taxon>
    </lineage>
</organism>
<comment type="caution">
    <text evidence="3">Lacks conserved residue(s) required for the propagation of feature annotation.</text>
</comment>
<evidence type="ECO:0000259" key="5">
    <source>
        <dbReference type="Pfam" id="PF02441"/>
    </source>
</evidence>
<dbReference type="PANTHER" id="PTHR14359">
    <property type="entry name" value="HOMO-OLIGOMERIC FLAVIN CONTAINING CYS DECARBOXYLASE FAMILY"/>
    <property type="match status" value="1"/>
</dbReference>
<comment type="function">
    <text evidence="3">Catalyzes two sequential steps in the biosynthesis of coenzyme A. In the first step cysteine is conjugated to 4'-phosphopantothenate to form 4-phosphopantothenoylcysteine. In the second step the latter compound is decarboxylated to form 4'-phosphopantotheine.</text>
</comment>
<feature type="binding site" evidence="3">
    <location>
        <position position="288"/>
    </location>
    <ligand>
        <name>CTP</name>
        <dbReference type="ChEBI" id="CHEBI:37563"/>
    </ligand>
</feature>
<dbReference type="EMBL" id="CP036259">
    <property type="protein sequence ID" value="QDR80681.1"/>
    <property type="molecule type" value="Genomic_DNA"/>
</dbReference>
<protein>
    <recommendedName>
        <fullName evidence="3">Coenzyme A biosynthesis bifunctional protein CoaBC</fullName>
    </recommendedName>
    <alternativeName>
        <fullName evidence="3">DNA/pantothenate metabolism flavoprotein</fullName>
    </alternativeName>
    <alternativeName>
        <fullName evidence="3">Phosphopantothenoylcysteine synthetase/decarboxylase</fullName>
        <shortName evidence="3">PPCS-PPCDC</shortName>
    </alternativeName>
    <domain>
        <recommendedName>
            <fullName evidence="3">Phosphopantothenoylcysteine decarboxylase</fullName>
            <shortName evidence="3">PPC decarboxylase</shortName>
            <shortName evidence="3">PPC-DC</shortName>
            <ecNumber evidence="3">4.1.1.36</ecNumber>
        </recommendedName>
        <alternativeName>
            <fullName evidence="3">CoaC</fullName>
        </alternativeName>
    </domain>
    <domain>
        <recommendedName>
            <fullName evidence="3">Phosphopantothenate--cysteine ligase</fullName>
            <ecNumber evidence="3">6.3.2.5</ecNumber>
        </recommendedName>
        <alternativeName>
            <fullName evidence="3">CoaB</fullName>
        </alternativeName>
        <alternativeName>
            <fullName evidence="3">Phosphopantothenoylcysteine synthetase</fullName>
            <shortName evidence="3">PPC synthetase</shortName>
            <shortName evidence="3">PPC-S</shortName>
        </alternativeName>
    </domain>
</protein>
<comment type="function">
    <text evidence="4">Catalyzes two steps in the biosynthesis of coenzyme A. In the first step cysteine is conjugated to 4'-phosphopantothenate to form 4-phosphopantothenoylcysteine, in the latter compound is decarboxylated to form 4'-phosphopantotheine.</text>
</comment>
<feature type="binding site" evidence="3">
    <location>
        <position position="322"/>
    </location>
    <ligand>
        <name>CTP</name>
        <dbReference type="ChEBI" id="CHEBI:37563"/>
    </ligand>
</feature>
<reference evidence="7 8" key="1">
    <citation type="submission" date="2019-02" db="EMBL/GenBank/DDBJ databases">
        <title>Closed genome of Sporomusa termitida DSM 4440.</title>
        <authorList>
            <person name="Poehlein A."/>
            <person name="Daniel R."/>
        </authorList>
    </citation>
    <scope>NUCLEOTIDE SEQUENCE [LARGE SCALE GENOMIC DNA]</scope>
    <source>
        <strain evidence="7 8">DSM 4440</strain>
    </source>
</reference>
<feature type="domain" description="Flavoprotein" evidence="5">
    <location>
        <begin position="6"/>
        <end position="177"/>
    </location>
</feature>
<dbReference type="InterPro" id="IPR036551">
    <property type="entry name" value="Flavin_trans-like"/>
</dbReference>
<comment type="similarity">
    <text evidence="3 4">In the N-terminal section; belongs to the HFCD (homo-oligomeric flavin containing Cys decarboxylase) superfamily.</text>
</comment>
<dbReference type="GO" id="GO:0015941">
    <property type="term" value="P:pantothenate catabolic process"/>
    <property type="evidence" value="ECO:0007669"/>
    <property type="project" value="InterPro"/>
</dbReference>